<name>A0AAT9GE93_9RICK</name>
<organism evidence="1">
    <name type="scientific">Wolbachia endosymbiont of Sergentomyia squamirostris</name>
    <dbReference type="NCBI Taxonomy" id="3113640"/>
    <lineage>
        <taxon>Bacteria</taxon>
        <taxon>Pseudomonadati</taxon>
        <taxon>Pseudomonadota</taxon>
        <taxon>Alphaproteobacteria</taxon>
        <taxon>Rickettsiales</taxon>
        <taxon>Anaplasmataceae</taxon>
        <taxon>Wolbachieae</taxon>
        <taxon>Wolbachia</taxon>
    </lineage>
</organism>
<evidence type="ECO:0000313" key="1">
    <source>
        <dbReference type="EMBL" id="BFD48046.1"/>
    </source>
</evidence>
<reference evidence="1" key="1">
    <citation type="submission" date="2024-01" db="EMBL/GenBank/DDBJ databases">
        <title>Sequencing the genomes of a sandfly, Sergentomyia squamirostris, and its two endosymbionts.</title>
        <authorList>
            <person name="Itokawa K."/>
            <person name="Sanjoba C."/>
        </authorList>
    </citation>
    <scope>NUCLEOTIDE SEQUENCE</scope>
    <source>
        <strain evidence="1">WSSQ</strain>
    </source>
</reference>
<dbReference type="EMBL" id="AP029172">
    <property type="protein sequence ID" value="BFD48046.1"/>
    <property type="molecule type" value="Genomic_DNA"/>
</dbReference>
<gene>
    <name evidence="1" type="ORF">DMENIID0003_11200</name>
</gene>
<dbReference type="AlphaFoldDB" id="A0AAT9GE93"/>
<proteinExistence type="predicted"/>
<accession>A0AAT9GE93</accession>
<sequence>MTLISFSFQKYKRNAGAAPKFRKSAKESSWAPKSLVDFRILAILPSIPSIIAAMMIKITENSHCSLNVNLSEVRPEHKPNKVIKFGNNLVIGKNLLLLPSLFI</sequence>
<protein>
    <submittedName>
        <fullName evidence="1">Uncharacterized protein</fullName>
    </submittedName>
</protein>